<dbReference type="Proteomes" id="UP000267145">
    <property type="component" value="Unassembled WGS sequence"/>
</dbReference>
<dbReference type="EMBL" id="RBVV01000041">
    <property type="protein sequence ID" value="RNJ57369.1"/>
    <property type="molecule type" value="Genomic_DNA"/>
</dbReference>
<protein>
    <submittedName>
        <fullName evidence="8">Uncharacterized protein</fullName>
    </submittedName>
</protein>
<keyword evidence="2" id="KW-0040">ANK repeat</keyword>
<dbReference type="STRING" id="1051616.A0A3M9YA76"/>
<feature type="domain" description="Nephrocystin 3-like N-terminal" evidence="7">
    <location>
        <begin position="726"/>
        <end position="892"/>
    </location>
</feature>
<dbReference type="Gene3D" id="1.25.40.20">
    <property type="entry name" value="Ankyrin repeat-containing domain"/>
    <property type="match status" value="2"/>
</dbReference>
<dbReference type="SUPFAM" id="SSF52540">
    <property type="entry name" value="P-loop containing nucleoside triphosphate hydrolases"/>
    <property type="match status" value="1"/>
</dbReference>
<gene>
    <name evidence="8" type="ORF">D7B24_006132</name>
</gene>
<feature type="compositionally biased region" description="Acidic residues" evidence="3">
    <location>
        <begin position="1448"/>
        <end position="1465"/>
    </location>
</feature>
<proteinExistence type="predicted"/>
<evidence type="ECO:0000259" key="7">
    <source>
        <dbReference type="Pfam" id="PF24883"/>
    </source>
</evidence>
<dbReference type="InterPro" id="IPR027417">
    <property type="entry name" value="P-loop_NTPase"/>
</dbReference>
<dbReference type="RefSeq" id="XP_028495527.1">
    <property type="nucleotide sequence ID" value="XM_028640271.1"/>
</dbReference>
<comment type="caution">
    <text evidence="8">The sequence shown here is derived from an EMBL/GenBank/DDBJ whole genome shotgun (WGS) entry which is preliminary data.</text>
</comment>
<dbReference type="SMART" id="SM00248">
    <property type="entry name" value="ANK"/>
    <property type="match status" value="3"/>
</dbReference>
<keyword evidence="9" id="KW-1185">Reference proteome</keyword>
<dbReference type="Pfam" id="PF05368">
    <property type="entry name" value="NmrA"/>
    <property type="match status" value="1"/>
</dbReference>
<evidence type="ECO:0000259" key="6">
    <source>
        <dbReference type="Pfam" id="PF23239"/>
    </source>
</evidence>
<feature type="domain" description="DUF7069" evidence="6">
    <location>
        <begin position="917"/>
        <end position="986"/>
    </location>
</feature>
<dbReference type="Pfam" id="PF24883">
    <property type="entry name" value="NPHP3_N"/>
    <property type="match status" value="1"/>
</dbReference>
<dbReference type="Pfam" id="PF13857">
    <property type="entry name" value="Ank_5"/>
    <property type="match status" value="1"/>
</dbReference>
<accession>A0A3M9YA76</accession>
<evidence type="ECO:0000256" key="1">
    <source>
        <dbReference type="ARBA" id="ARBA00022737"/>
    </source>
</evidence>
<feature type="domain" description="NWD NACHT-NTPase N-terminal" evidence="5">
    <location>
        <begin position="405"/>
        <end position="629"/>
    </location>
</feature>
<dbReference type="SUPFAM" id="SSF51735">
    <property type="entry name" value="NAD(P)-binding Rossmann-fold domains"/>
    <property type="match status" value="1"/>
</dbReference>
<evidence type="ECO:0000256" key="2">
    <source>
        <dbReference type="PROSITE-ProRule" id="PRU00023"/>
    </source>
</evidence>
<reference evidence="8 9" key="1">
    <citation type="submission" date="2018-10" db="EMBL/GenBank/DDBJ databases">
        <title>Genome sequence of Verticillium nonalfalfae VnAa140.</title>
        <authorList>
            <person name="Stajich J.E."/>
            <person name="Kasson M.T."/>
        </authorList>
    </citation>
    <scope>NUCLEOTIDE SEQUENCE [LARGE SCALE GENOMIC DNA]</scope>
    <source>
        <strain evidence="8 9">VnAa140</strain>
    </source>
</reference>
<dbReference type="InterPro" id="IPR031359">
    <property type="entry name" value="NACHT_N"/>
</dbReference>
<dbReference type="Pfam" id="PF17100">
    <property type="entry name" value="NACHT_N"/>
    <property type="match status" value="1"/>
</dbReference>
<dbReference type="Pfam" id="PF23239">
    <property type="entry name" value="DUF7069"/>
    <property type="match status" value="1"/>
</dbReference>
<dbReference type="InterPro" id="IPR008030">
    <property type="entry name" value="NmrA-like"/>
</dbReference>
<evidence type="ECO:0000256" key="3">
    <source>
        <dbReference type="SAM" id="MobiDB-lite"/>
    </source>
</evidence>
<feature type="region of interest" description="Disordered" evidence="3">
    <location>
        <begin position="434"/>
        <end position="457"/>
    </location>
</feature>
<dbReference type="PROSITE" id="PS50297">
    <property type="entry name" value="ANK_REP_REGION"/>
    <property type="match status" value="1"/>
</dbReference>
<dbReference type="InterPro" id="IPR055497">
    <property type="entry name" value="DUF7069"/>
</dbReference>
<dbReference type="InterPro" id="IPR036770">
    <property type="entry name" value="Ankyrin_rpt-contain_sf"/>
</dbReference>
<dbReference type="SUPFAM" id="SSF48403">
    <property type="entry name" value="Ankyrin repeat"/>
    <property type="match status" value="1"/>
</dbReference>
<name>A0A3M9YA76_9PEZI</name>
<dbReference type="PANTHER" id="PTHR10039">
    <property type="entry name" value="AMELOGENIN"/>
    <property type="match status" value="1"/>
</dbReference>
<dbReference type="InterPro" id="IPR002110">
    <property type="entry name" value="Ankyrin_rpt"/>
</dbReference>
<dbReference type="PROSITE" id="PS50088">
    <property type="entry name" value="ANK_REPEAT"/>
    <property type="match status" value="1"/>
</dbReference>
<evidence type="ECO:0000259" key="4">
    <source>
        <dbReference type="Pfam" id="PF05368"/>
    </source>
</evidence>
<feature type="compositionally biased region" description="Basic and acidic residues" evidence="3">
    <location>
        <begin position="368"/>
        <end position="382"/>
    </location>
</feature>
<evidence type="ECO:0000259" key="5">
    <source>
        <dbReference type="Pfam" id="PF17100"/>
    </source>
</evidence>
<organism evidence="8 9">
    <name type="scientific">Verticillium nonalfalfae</name>
    <dbReference type="NCBI Taxonomy" id="1051616"/>
    <lineage>
        <taxon>Eukaryota</taxon>
        <taxon>Fungi</taxon>
        <taxon>Dikarya</taxon>
        <taxon>Ascomycota</taxon>
        <taxon>Pezizomycotina</taxon>
        <taxon>Sordariomycetes</taxon>
        <taxon>Hypocreomycetidae</taxon>
        <taxon>Glomerellales</taxon>
        <taxon>Plectosphaerellaceae</taxon>
        <taxon>Verticillium</taxon>
    </lineage>
</organism>
<sequence length="1465" mass="165557">MSSTTVAIAGGTGNLGYKIVQALLSDQLRPRFRELVVLARNESEKTASLRSKGATVRLYSEGNLKSALEGVNVLINTVGATGHHFKEQLLRALPQSSVKLYFPSEFGVDHYVHDFAHDEWDAKKNHIRLAEELIPEIRVCRVFPGLFLEDSIGPWFGFHTKLNRYEAVGSPDEATSYTSMHDVGRALAALAVLPPAEVPEKVHLAGDTKSVAEIARIMEEASEDQKPIEVSTVDLNPYKANLLANPEPTPEKYLRFLMGEGLIKHTAGGLGNDNSIIEGDGGFGKWKSLKDLALETKVTPLLACFLPFEAALALVWAMGLMNKLRERLASASKLTQAPSSNSKTTRPWITPGKTTTAETNVERPLISKNREHPALEEDHKYLEPSALPTDLTTQNGPDTPRDSRSLWKQAYDKLREEESGLVLDFQTLAAQEVQRRNQPPRLLGDPAQDQDPTHHDVQRLCQDGKQRMEDAEIRFKLRNKDHKVGEIFDKGIRVIAWGKDLVSTALGKTASFEVSIVWAATILVLPLLENVQKAKEMNDSGFIYVTGTLKYFLALEPEFRKSHGSCSQELVDAAEESIVELYKAILSFQLRSALRFNRRKLKNKFRDAFDYDGWETMLQRVKDAESLVAERWRPLQRTASEDYLRQLKEETAASLEVTNSIMLDISAAFHNHAESTREMAATLQRLESRALSLEEQEHLQVLRPHDNSQDLSYESAKERTENRVPGTCNWLLEEEKYQDWLRKAHGLLVVSADPGCGKSVLAKHLIDERLLEDANEATICYFFFKEDDQDRLPLALCALLHQLLSRKPSLIKRHLAHEHAKNGNSLQNNTTVLWSILEASLRDSDTGPVIIVLDGLDECRQADFQVLARSVNHLLAAKKHSHATTRWLFTTRPYQNITNMIAAPCIRVFGEEKSTTIRQEVKMVIQYKVRDPKLQRIIPKTLLSRLEERLLSVENPTYLWAALTFSFVETSHFKKTIRGLEDAIEDLPRSINDAYSKILSRTDESLQPIIRKAFTIILGAAAPLTIAEMNVAMNLDEGVNDLDDLDMEDEQAFKRSLREISGLFIITHNDRVYFLHQTVREFFQSSDTKMPTANLSTQWQHSFSPRLSNSFMARICLRYNWLYNNDPHLPSYEINGYHVSKHLVCQTVYKMTGYRVGDTIQDVDDWIERHPHMAFHRYAITNTTKHLEGNFGEDELDLIVKLLTCKSKGWPSSAFQDELPSTLPTYDFALLLATRSQLVGVVRLLVTQPQVNIECCNGHGRTALCLAGTARMRRLLLKSGANPHPPTGDVIALPIWYAVRRGKFGYLDYLLSKAKSPAAKHDMLKIVLETALSDYPRQRGMALGSIHWGADVNALNNHGSTLLHHYATRGYVECVKFLLDLGADATVSSRNGQTPLESVVHRLEEEKDCFIEDELREIMTLLEFEKVAEMSEEYRQLLQGDMIHEGDSDFEQIDGPDSDEDDLFK</sequence>
<feature type="repeat" description="ANK" evidence="2">
    <location>
        <begin position="1358"/>
        <end position="1390"/>
    </location>
</feature>
<dbReference type="Gene3D" id="3.90.25.10">
    <property type="entry name" value="UDP-galactose 4-epimerase, domain 1"/>
    <property type="match status" value="1"/>
</dbReference>
<evidence type="ECO:0000313" key="9">
    <source>
        <dbReference type="Proteomes" id="UP000267145"/>
    </source>
</evidence>
<feature type="region of interest" description="Disordered" evidence="3">
    <location>
        <begin position="1446"/>
        <end position="1465"/>
    </location>
</feature>
<evidence type="ECO:0000313" key="8">
    <source>
        <dbReference type="EMBL" id="RNJ57369.1"/>
    </source>
</evidence>
<feature type="region of interest" description="Disordered" evidence="3">
    <location>
        <begin position="332"/>
        <end position="404"/>
    </location>
</feature>
<keyword evidence="1" id="KW-0677">Repeat</keyword>
<feature type="domain" description="NmrA-like" evidence="4">
    <location>
        <begin position="4"/>
        <end position="233"/>
    </location>
</feature>
<dbReference type="Gene3D" id="3.40.50.720">
    <property type="entry name" value="NAD(P)-binding Rossmann-like Domain"/>
    <property type="match status" value="1"/>
</dbReference>
<dbReference type="InterPro" id="IPR056884">
    <property type="entry name" value="NPHP3-like_N"/>
</dbReference>
<dbReference type="InterPro" id="IPR036291">
    <property type="entry name" value="NAD(P)-bd_dom_sf"/>
</dbReference>
<dbReference type="GeneID" id="39609821"/>
<dbReference type="Gene3D" id="3.40.50.300">
    <property type="entry name" value="P-loop containing nucleotide triphosphate hydrolases"/>
    <property type="match status" value="1"/>
</dbReference>
<feature type="compositionally biased region" description="Polar residues" evidence="3">
    <location>
        <begin position="332"/>
        <end position="359"/>
    </location>
</feature>